<dbReference type="AlphaFoldDB" id="A0A537J8Y2"/>
<feature type="domain" description="Luciferase-like" evidence="2">
    <location>
        <begin position="113"/>
        <end position="190"/>
    </location>
</feature>
<dbReference type="PANTHER" id="PTHR43244">
    <property type="match status" value="1"/>
</dbReference>
<gene>
    <name evidence="3" type="ORF">E6H04_09530</name>
</gene>
<evidence type="ECO:0000313" key="4">
    <source>
        <dbReference type="Proteomes" id="UP000320048"/>
    </source>
</evidence>
<organism evidence="3 4">
    <name type="scientific">Candidatus Segetimicrobium genomatis</name>
    <dbReference type="NCBI Taxonomy" id="2569760"/>
    <lineage>
        <taxon>Bacteria</taxon>
        <taxon>Bacillati</taxon>
        <taxon>Candidatus Sysuimicrobiota</taxon>
        <taxon>Candidatus Sysuimicrobiia</taxon>
        <taxon>Candidatus Sysuimicrobiales</taxon>
        <taxon>Candidatus Segetimicrobiaceae</taxon>
        <taxon>Candidatus Segetimicrobium</taxon>
    </lineage>
</organism>
<dbReference type="InterPro" id="IPR011251">
    <property type="entry name" value="Luciferase-like_dom"/>
</dbReference>
<dbReference type="GO" id="GO:0016705">
    <property type="term" value="F:oxidoreductase activity, acting on paired donors, with incorporation or reduction of molecular oxygen"/>
    <property type="evidence" value="ECO:0007669"/>
    <property type="project" value="InterPro"/>
</dbReference>
<protein>
    <submittedName>
        <fullName evidence="3">LLM class flavin-dependent oxidoreductase</fullName>
    </submittedName>
</protein>
<feature type="domain" description="Luciferase-like" evidence="2">
    <location>
        <begin position="15"/>
        <end position="94"/>
    </location>
</feature>
<sequence length="257" mass="27122">MRRGFAVFAGLAPEVIRASAREAEGLRFSSFWVNHPGSTDGLAALALAARETRQIELGIGVIPLSTRGPDSIEEGVRASALPLGRLLLGVGSPNPGALARVRDGVATLRSRLPVRLVVAALGPKMCRTAGEIADAVLLNWLTPEHARRSADWVRAGAAAAGRQPPALVAYVRLALGPAGRDRLAQEGARYAAIPAYAAHFRRMGVRPLETAIAAQSPNDIPPALRKWEGAVDEVALRAVTAKDTTGEYMALLRAAKP</sequence>
<keyword evidence="1" id="KW-0560">Oxidoreductase</keyword>
<evidence type="ECO:0000259" key="2">
    <source>
        <dbReference type="Pfam" id="PF00296"/>
    </source>
</evidence>
<dbReference type="Gene3D" id="3.20.20.30">
    <property type="entry name" value="Luciferase-like domain"/>
    <property type="match status" value="2"/>
</dbReference>
<dbReference type="SUPFAM" id="SSF51679">
    <property type="entry name" value="Bacterial luciferase-like"/>
    <property type="match status" value="1"/>
</dbReference>
<dbReference type="Pfam" id="PF00296">
    <property type="entry name" value="Bac_luciferase"/>
    <property type="match status" value="2"/>
</dbReference>
<dbReference type="PANTHER" id="PTHR43244:SF1">
    <property type="entry name" value="5,10-METHYLENETETRAHYDROMETHANOPTERIN REDUCTASE"/>
    <property type="match status" value="1"/>
</dbReference>
<evidence type="ECO:0000313" key="3">
    <source>
        <dbReference type="EMBL" id="TMI79960.1"/>
    </source>
</evidence>
<reference evidence="3 4" key="1">
    <citation type="journal article" date="2019" name="Nat. Microbiol.">
        <title>Mediterranean grassland soil C-N compound turnover is dependent on rainfall and depth, and is mediated by genomically divergent microorganisms.</title>
        <authorList>
            <person name="Diamond S."/>
            <person name="Andeer P.F."/>
            <person name="Li Z."/>
            <person name="Crits-Christoph A."/>
            <person name="Burstein D."/>
            <person name="Anantharaman K."/>
            <person name="Lane K.R."/>
            <person name="Thomas B.C."/>
            <person name="Pan C."/>
            <person name="Northen T.R."/>
            <person name="Banfield J.F."/>
        </authorList>
    </citation>
    <scope>NUCLEOTIDE SEQUENCE [LARGE SCALE GENOMIC DNA]</scope>
    <source>
        <strain evidence="3">NP_7</strain>
    </source>
</reference>
<comment type="caution">
    <text evidence="3">The sequence shown here is derived from an EMBL/GenBank/DDBJ whole genome shotgun (WGS) entry which is preliminary data.</text>
</comment>
<evidence type="ECO:0000256" key="1">
    <source>
        <dbReference type="ARBA" id="ARBA00023002"/>
    </source>
</evidence>
<name>A0A537J8Y2_9BACT</name>
<dbReference type="InterPro" id="IPR036661">
    <property type="entry name" value="Luciferase-like_sf"/>
</dbReference>
<dbReference type="EMBL" id="VBAO01000249">
    <property type="protein sequence ID" value="TMI79960.1"/>
    <property type="molecule type" value="Genomic_DNA"/>
</dbReference>
<dbReference type="Proteomes" id="UP000320048">
    <property type="component" value="Unassembled WGS sequence"/>
</dbReference>
<proteinExistence type="predicted"/>
<dbReference type="InterPro" id="IPR050564">
    <property type="entry name" value="F420-G6PD/mer"/>
</dbReference>
<accession>A0A537J8Y2</accession>